<dbReference type="SUPFAM" id="SSF55729">
    <property type="entry name" value="Acyl-CoA N-acyltransferases (Nat)"/>
    <property type="match status" value="1"/>
</dbReference>
<dbReference type="InterPro" id="IPR016181">
    <property type="entry name" value="Acyl_CoA_acyltransferase"/>
</dbReference>
<evidence type="ECO:0008006" key="2">
    <source>
        <dbReference type="Google" id="ProtNLM"/>
    </source>
</evidence>
<gene>
    <name evidence="1" type="ORF">AVDCRST_MAG53-2605</name>
</gene>
<dbReference type="PANTHER" id="PTHR41368">
    <property type="entry name" value="PROTEIN YGHO"/>
    <property type="match status" value="1"/>
</dbReference>
<dbReference type="PANTHER" id="PTHR41368:SF1">
    <property type="entry name" value="PROTEIN YGHO"/>
    <property type="match status" value="1"/>
</dbReference>
<proteinExistence type="predicted"/>
<dbReference type="EMBL" id="CADCVR010000081">
    <property type="protein sequence ID" value="CAA9510935.1"/>
    <property type="molecule type" value="Genomic_DNA"/>
</dbReference>
<sequence length="369" mass="42805">MSSKRERDAFIELPGRLYAGESNWVAPLRFERRQFLDPRRNPFFQHAQVQLFLAWRGGRSVGRVSAHVDANLDAFQGTNWGLFGFFECEDDPEVARALLDAAETWLRARGRPKMVGPMDFTTNDECGLLIEGHERPPIILSGWHHPYYQELLEDACGLEKAMDLLMWELHIENRDRVHEAIWQVAADVEAKHGIVCRNFVKRDLEAEVGRFLEVYNAAWERNWGFVPLSEDELRHYAKTLKPVLDENWAMIAEKQDTGEVVGAALTLPDYNQVLRELDGRLLPFGWLTALRKRAEIDRVRVFALGVKPEFQHTGVAARFYEMHFDAAERTRQKRGEMGWILETNTPMNRAMEGMGGEVVRRFRLYERTF</sequence>
<protein>
    <recommendedName>
        <fullName evidence="2">N-acetyltransferase domain-containing protein</fullName>
    </recommendedName>
</protein>
<dbReference type="InterPro" id="IPR039968">
    <property type="entry name" value="BcerS-like"/>
</dbReference>
<organism evidence="1">
    <name type="scientific">uncultured Solirubrobacteraceae bacterium</name>
    <dbReference type="NCBI Taxonomy" id="1162706"/>
    <lineage>
        <taxon>Bacteria</taxon>
        <taxon>Bacillati</taxon>
        <taxon>Actinomycetota</taxon>
        <taxon>Thermoleophilia</taxon>
        <taxon>Solirubrobacterales</taxon>
        <taxon>Solirubrobacteraceae</taxon>
        <taxon>environmental samples</taxon>
    </lineage>
</organism>
<evidence type="ECO:0000313" key="1">
    <source>
        <dbReference type="EMBL" id="CAA9510935.1"/>
    </source>
</evidence>
<accession>A0A6J4T0R8</accession>
<reference evidence="1" key="1">
    <citation type="submission" date="2020-02" db="EMBL/GenBank/DDBJ databases">
        <authorList>
            <person name="Meier V. D."/>
        </authorList>
    </citation>
    <scope>NUCLEOTIDE SEQUENCE</scope>
    <source>
        <strain evidence="1">AVDCRST_MAG53</strain>
    </source>
</reference>
<dbReference type="AlphaFoldDB" id="A0A6J4T0R8"/>
<dbReference type="Gene3D" id="3.40.630.30">
    <property type="match status" value="1"/>
</dbReference>
<name>A0A6J4T0R8_9ACTN</name>